<sequence length="226" mass="25853">MEDLMRESDGGIDVSKLKREFKRVGLKLEVILEIINGGTFMTNNRVAVFFPPKHYSIGPPPPAGNQFFRSLNQTGQTIISCHWHVEHQQDQGLTYINNLMYVNPSHSIKSFVFSIDQSVTRFCHYVTSCYTLLPLQEFAIMLQALAILLQAFNIRLQEFAIMLQALAILLQAFTIRLQEFAIMLQALAILLQAFTIRLQEFAIMLQALAILLQAFTIRLQEFVIML</sequence>
<organism evidence="1 2">
    <name type="scientific">Caerostris extrusa</name>
    <name type="common">Bark spider</name>
    <name type="synonym">Caerostris bankana</name>
    <dbReference type="NCBI Taxonomy" id="172846"/>
    <lineage>
        <taxon>Eukaryota</taxon>
        <taxon>Metazoa</taxon>
        <taxon>Ecdysozoa</taxon>
        <taxon>Arthropoda</taxon>
        <taxon>Chelicerata</taxon>
        <taxon>Arachnida</taxon>
        <taxon>Araneae</taxon>
        <taxon>Araneomorphae</taxon>
        <taxon>Entelegynae</taxon>
        <taxon>Araneoidea</taxon>
        <taxon>Araneidae</taxon>
        <taxon>Caerostris</taxon>
    </lineage>
</organism>
<accession>A0AAV4NCJ5</accession>
<reference evidence="1 2" key="1">
    <citation type="submission" date="2021-06" db="EMBL/GenBank/DDBJ databases">
        <title>Caerostris extrusa draft genome.</title>
        <authorList>
            <person name="Kono N."/>
            <person name="Arakawa K."/>
        </authorList>
    </citation>
    <scope>NUCLEOTIDE SEQUENCE [LARGE SCALE GENOMIC DNA]</scope>
</reference>
<evidence type="ECO:0000313" key="1">
    <source>
        <dbReference type="EMBL" id="GIX81681.1"/>
    </source>
</evidence>
<comment type="caution">
    <text evidence="1">The sequence shown here is derived from an EMBL/GenBank/DDBJ whole genome shotgun (WGS) entry which is preliminary data.</text>
</comment>
<proteinExistence type="predicted"/>
<dbReference type="AlphaFoldDB" id="A0AAV4NCJ5"/>
<keyword evidence="2" id="KW-1185">Reference proteome</keyword>
<protein>
    <submittedName>
        <fullName evidence="1">Uncharacterized protein</fullName>
    </submittedName>
</protein>
<evidence type="ECO:0000313" key="2">
    <source>
        <dbReference type="Proteomes" id="UP001054945"/>
    </source>
</evidence>
<dbReference type="EMBL" id="BPLR01003153">
    <property type="protein sequence ID" value="GIX81681.1"/>
    <property type="molecule type" value="Genomic_DNA"/>
</dbReference>
<name>A0AAV4NCJ5_CAEEX</name>
<gene>
    <name evidence="1" type="ORF">CEXT_228601</name>
</gene>
<dbReference type="Proteomes" id="UP001054945">
    <property type="component" value="Unassembled WGS sequence"/>
</dbReference>